<evidence type="ECO:0000313" key="2">
    <source>
        <dbReference type="Proteomes" id="UP000317036"/>
    </source>
</evidence>
<dbReference type="AlphaFoldDB" id="A0A559KA34"/>
<keyword evidence="2" id="KW-1185">Reference proteome</keyword>
<dbReference type="OrthoDB" id="1648298at2"/>
<gene>
    <name evidence="1" type="ORF">FPZ49_16035</name>
</gene>
<evidence type="ECO:0000313" key="1">
    <source>
        <dbReference type="EMBL" id="TVY08991.1"/>
    </source>
</evidence>
<organism evidence="1 2">
    <name type="scientific">Paenibacillus cremeus</name>
    <dbReference type="NCBI Taxonomy" id="2163881"/>
    <lineage>
        <taxon>Bacteria</taxon>
        <taxon>Bacillati</taxon>
        <taxon>Bacillota</taxon>
        <taxon>Bacilli</taxon>
        <taxon>Bacillales</taxon>
        <taxon>Paenibacillaceae</taxon>
        <taxon>Paenibacillus</taxon>
    </lineage>
</organism>
<dbReference type="Pfam" id="PF13171">
    <property type="entry name" value="DUF4004"/>
    <property type="match status" value="1"/>
</dbReference>
<protein>
    <submittedName>
        <fullName evidence="1">DUF4004 family protein</fullName>
    </submittedName>
</protein>
<name>A0A559KA34_9BACL</name>
<dbReference type="EMBL" id="VNJI01000018">
    <property type="protein sequence ID" value="TVY08991.1"/>
    <property type="molecule type" value="Genomic_DNA"/>
</dbReference>
<dbReference type="RefSeq" id="WP_144848421.1">
    <property type="nucleotide sequence ID" value="NZ_VNJI01000018.1"/>
</dbReference>
<accession>A0A559KA34</accession>
<comment type="caution">
    <text evidence="1">The sequence shown here is derived from an EMBL/GenBank/DDBJ whole genome shotgun (WGS) entry which is preliminary data.</text>
</comment>
<sequence length="221" mass="25489">MEQELISKKELLELTDISYGQLYRWKRKNLIPEDWFIRKSTFTGQETFFEKKKVLERINKIKNMKDDLSLDELADVFETVQDAPGGSPANPKIALYKEQLIERNIVTTTALNVYIQQHGEMPVYSFPSILSIYVLDQLLAAGEMNLDEGKLLLQTLEAHLKSFEGKHCELIFTRKMGISSFILVSSPNEIYFDRGVKVVARYMLTRFIEELTAKINGTEGR</sequence>
<dbReference type="InterPro" id="IPR025063">
    <property type="entry name" value="DUF4004"/>
</dbReference>
<dbReference type="Proteomes" id="UP000317036">
    <property type="component" value="Unassembled WGS sequence"/>
</dbReference>
<reference evidence="1 2" key="1">
    <citation type="submission" date="2019-07" db="EMBL/GenBank/DDBJ databases">
        <authorList>
            <person name="Kim J."/>
        </authorList>
    </citation>
    <scope>NUCLEOTIDE SEQUENCE [LARGE SCALE GENOMIC DNA]</scope>
    <source>
        <strain evidence="1 2">JC52</strain>
    </source>
</reference>
<proteinExistence type="predicted"/>